<dbReference type="GO" id="GO:0015562">
    <property type="term" value="F:efflux transmembrane transporter activity"/>
    <property type="evidence" value="ECO:0007669"/>
    <property type="project" value="InterPro"/>
</dbReference>
<keyword evidence="7" id="KW-0998">Cell outer membrane</keyword>
<name>A0A521BGC0_SACCC</name>
<dbReference type="SUPFAM" id="SSF56954">
    <property type="entry name" value="Outer membrane efflux proteins (OEP)"/>
    <property type="match status" value="1"/>
</dbReference>
<dbReference type="EMBL" id="FXTB01000001">
    <property type="protein sequence ID" value="SMO46089.1"/>
    <property type="molecule type" value="Genomic_DNA"/>
</dbReference>
<evidence type="ECO:0000256" key="4">
    <source>
        <dbReference type="ARBA" id="ARBA00022452"/>
    </source>
</evidence>
<evidence type="ECO:0000313" key="8">
    <source>
        <dbReference type="EMBL" id="SMO46089.1"/>
    </source>
</evidence>
<dbReference type="PANTHER" id="PTHR30026:SF20">
    <property type="entry name" value="OUTER MEMBRANE PROTEIN TOLC"/>
    <property type="match status" value="1"/>
</dbReference>
<keyword evidence="9" id="KW-1185">Reference proteome</keyword>
<reference evidence="8 9" key="1">
    <citation type="submission" date="2017-05" db="EMBL/GenBank/DDBJ databases">
        <authorList>
            <person name="Varghese N."/>
            <person name="Submissions S."/>
        </authorList>
    </citation>
    <scope>NUCLEOTIDE SEQUENCE [LARGE SCALE GENOMIC DNA]</scope>
    <source>
        <strain evidence="8 9">DSM 27040</strain>
    </source>
</reference>
<evidence type="ECO:0000256" key="6">
    <source>
        <dbReference type="ARBA" id="ARBA00023136"/>
    </source>
</evidence>
<dbReference type="AlphaFoldDB" id="A0A521BGC0"/>
<evidence type="ECO:0000256" key="2">
    <source>
        <dbReference type="ARBA" id="ARBA00007613"/>
    </source>
</evidence>
<comment type="subcellular location">
    <subcellularLocation>
        <location evidence="1">Cell outer membrane</location>
    </subcellularLocation>
</comment>
<dbReference type="RefSeq" id="WP_142532242.1">
    <property type="nucleotide sequence ID" value="NZ_FXTB01000001.1"/>
</dbReference>
<dbReference type="Pfam" id="PF02321">
    <property type="entry name" value="OEP"/>
    <property type="match status" value="2"/>
</dbReference>
<evidence type="ECO:0000256" key="3">
    <source>
        <dbReference type="ARBA" id="ARBA00022448"/>
    </source>
</evidence>
<accession>A0A521BGC0</accession>
<dbReference type="GO" id="GO:0015288">
    <property type="term" value="F:porin activity"/>
    <property type="evidence" value="ECO:0007669"/>
    <property type="project" value="TreeGrafter"/>
</dbReference>
<keyword evidence="3" id="KW-0813">Transport</keyword>
<dbReference type="PANTHER" id="PTHR30026">
    <property type="entry name" value="OUTER MEMBRANE PROTEIN TOLC"/>
    <property type="match status" value="1"/>
</dbReference>
<keyword evidence="6" id="KW-0472">Membrane</keyword>
<dbReference type="GO" id="GO:1990281">
    <property type="term" value="C:efflux pump complex"/>
    <property type="evidence" value="ECO:0007669"/>
    <property type="project" value="TreeGrafter"/>
</dbReference>
<dbReference type="GO" id="GO:0009279">
    <property type="term" value="C:cell outer membrane"/>
    <property type="evidence" value="ECO:0007669"/>
    <property type="project" value="UniProtKB-SubCell"/>
</dbReference>
<dbReference type="OrthoDB" id="9807719at2"/>
<evidence type="ECO:0000256" key="7">
    <source>
        <dbReference type="ARBA" id="ARBA00023237"/>
    </source>
</evidence>
<dbReference type="InterPro" id="IPR003423">
    <property type="entry name" value="OMP_efflux"/>
</dbReference>
<comment type="similarity">
    <text evidence="2">Belongs to the outer membrane factor (OMF) (TC 1.B.17) family.</text>
</comment>
<dbReference type="InterPro" id="IPR051906">
    <property type="entry name" value="TolC-like"/>
</dbReference>
<gene>
    <name evidence="8" type="ORF">SAMN06265379_101923</name>
</gene>
<evidence type="ECO:0000256" key="5">
    <source>
        <dbReference type="ARBA" id="ARBA00022692"/>
    </source>
</evidence>
<dbReference type="Gene3D" id="1.20.1600.10">
    <property type="entry name" value="Outer membrane efflux proteins (OEP)"/>
    <property type="match status" value="1"/>
</dbReference>
<keyword evidence="5" id="KW-0812">Transmembrane</keyword>
<evidence type="ECO:0000256" key="1">
    <source>
        <dbReference type="ARBA" id="ARBA00004442"/>
    </source>
</evidence>
<proteinExistence type="inferred from homology"/>
<keyword evidence="4" id="KW-1134">Transmembrane beta strand</keyword>
<organism evidence="8 9">
    <name type="scientific">Saccharicrinis carchari</name>
    <dbReference type="NCBI Taxonomy" id="1168039"/>
    <lineage>
        <taxon>Bacteria</taxon>
        <taxon>Pseudomonadati</taxon>
        <taxon>Bacteroidota</taxon>
        <taxon>Bacteroidia</taxon>
        <taxon>Marinilabiliales</taxon>
        <taxon>Marinilabiliaceae</taxon>
        <taxon>Saccharicrinis</taxon>
    </lineage>
</organism>
<evidence type="ECO:0000313" key="9">
    <source>
        <dbReference type="Proteomes" id="UP000319040"/>
    </source>
</evidence>
<sequence length="450" mass="50039">MRNFIVFIGIFIVSHTYAQQAISLDECRSMALENNKTLKQSRAKYLEAEANKKQARTAYLPKIDGSATASIMPNLDNIEVPAMDIEVNDAGGNATGNVVSFPGITLQTENLKMYSASAAMQIPIYMGGAIRYANKMADKGVEIAQQSYELQTDQVIYNTDEAYWRLAAFKEQLKVASKYYEMLDSLEQQMNDMYELGLSPKSEKLKVTVQKNQAQLNLVRAKNAYKVMMMNLCQIIGLDINSSIEVNAPLNEEPVMLNMQNSVVSAMGKRNELKILDGQVSLSELRKKSISSTYLPQLGAQVSYGYNEIPNLYDGDFTTTAGASLSIPIIHWREKKHKKDVARFQKQQAQYQLDQTRELIEVEVQRSIIQVTEAYESIVLAQKSKGEAIETLDEVSASFDAGLNTTTDVLNAQASWLSANAQLLDALATYEISKTAYYKAIGGLEVSGIQ</sequence>
<dbReference type="Proteomes" id="UP000319040">
    <property type="component" value="Unassembled WGS sequence"/>
</dbReference>
<protein>
    <submittedName>
        <fullName evidence="8">Outer membrane protein TolC</fullName>
    </submittedName>
</protein>